<evidence type="ECO:0000256" key="3">
    <source>
        <dbReference type="ARBA" id="ARBA00022989"/>
    </source>
</evidence>
<evidence type="ECO:0000256" key="5">
    <source>
        <dbReference type="ARBA" id="ARBA00023157"/>
    </source>
</evidence>
<keyword evidence="4" id="KW-0472">Membrane</keyword>
<keyword evidence="6" id="KW-0393">Immunoglobulin domain</keyword>
<dbReference type="AlphaFoldDB" id="A0A8C3HQA6"/>
<evidence type="ECO:0000313" key="8">
    <source>
        <dbReference type="Ensembl" id="ENSCPBP00000021166.1"/>
    </source>
</evidence>
<evidence type="ECO:0000256" key="2">
    <source>
        <dbReference type="ARBA" id="ARBA00022692"/>
    </source>
</evidence>
<feature type="domain" description="Ig-like" evidence="7">
    <location>
        <begin position="48"/>
        <end position="178"/>
    </location>
</feature>
<organism evidence="8 9">
    <name type="scientific">Chrysemys picta bellii</name>
    <name type="common">Western painted turtle</name>
    <name type="synonym">Emys bellii</name>
    <dbReference type="NCBI Taxonomy" id="8478"/>
    <lineage>
        <taxon>Eukaryota</taxon>
        <taxon>Metazoa</taxon>
        <taxon>Chordata</taxon>
        <taxon>Craniata</taxon>
        <taxon>Vertebrata</taxon>
        <taxon>Euteleostomi</taxon>
        <taxon>Archelosauria</taxon>
        <taxon>Testudinata</taxon>
        <taxon>Testudines</taxon>
        <taxon>Cryptodira</taxon>
        <taxon>Durocryptodira</taxon>
        <taxon>Testudinoidea</taxon>
        <taxon>Emydidae</taxon>
        <taxon>Chrysemys</taxon>
    </lineage>
</organism>
<dbReference type="CDD" id="cd05713">
    <property type="entry name" value="IgV_MOG_like"/>
    <property type="match status" value="1"/>
</dbReference>
<dbReference type="InterPro" id="IPR036179">
    <property type="entry name" value="Ig-like_dom_sf"/>
</dbReference>
<dbReference type="GO" id="GO:0050852">
    <property type="term" value="P:T cell receptor signaling pathway"/>
    <property type="evidence" value="ECO:0007669"/>
    <property type="project" value="TreeGrafter"/>
</dbReference>
<keyword evidence="5" id="KW-1015">Disulfide bond</keyword>
<reference evidence="8" key="1">
    <citation type="submission" date="2025-08" db="UniProtKB">
        <authorList>
            <consortium name="Ensembl"/>
        </authorList>
    </citation>
    <scope>IDENTIFICATION</scope>
</reference>
<dbReference type="InterPro" id="IPR007110">
    <property type="entry name" value="Ig-like_dom"/>
</dbReference>
<evidence type="ECO:0000256" key="1">
    <source>
        <dbReference type="ARBA" id="ARBA00004370"/>
    </source>
</evidence>
<dbReference type="PANTHER" id="PTHR24100">
    <property type="entry name" value="BUTYROPHILIN"/>
    <property type="match status" value="1"/>
</dbReference>
<protein>
    <recommendedName>
        <fullName evidence="7">Ig-like domain-containing protein</fullName>
    </recommendedName>
</protein>
<reference evidence="8" key="2">
    <citation type="submission" date="2025-09" db="UniProtKB">
        <authorList>
            <consortium name="Ensembl"/>
        </authorList>
    </citation>
    <scope>IDENTIFICATION</scope>
</reference>
<dbReference type="InterPro" id="IPR013783">
    <property type="entry name" value="Ig-like_fold"/>
</dbReference>
<dbReference type="Proteomes" id="UP000694380">
    <property type="component" value="Unplaced"/>
</dbReference>
<dbReference type="InterPro" id="IPR050504">
    <property type="entry name" value="IgSF_BTN/MOG"/>
</dbReference>
<dbReference type="FunFam" id="2.60.40.10:FF:000183">
    <property type="entry name" value="Myelin-oligodendrocyte glycoprotein"/>
    <property type="match status" value="1"/>
</dbReference>
<dbReference type="GO" id="GO:0009897">
    <property type="term" value="C:external side of plasma membrane"/>
    <property type="evidence" value="ECO:0007669"/>
    <property type="project" value="TreeGrafter"/>
</dbReference>
<keyword evidence="3" id="KW-1133">Transmembrane helix</keyword>
<evidence type="ECO:0000256" key="6">
    <source>
        <dbReference type="ARBA" id="ARBA00023319"/>
    </source>
</evidence>
<dbReference type="InterPro" id="IPR013106">
    <property type="entry name" value="Ig_V-set"/>
</dbReference>
<keyword evidence="9" id="KW-1185">Reference proteome</keyword>
<evidence type="ECO:0000313" key="9">
    <source>
        <dbReference type="Proteomes" id="UP000694380"/>
    </source>
</evidence>
<dbReference type="PANTHER" id="PTHR24100:SF149">
    <property type="entry name" value="BG-LIKE ANTIGEN 1-RELATED"/>
    <property type="match status" value="1"/>
</dbReference>
<dbReference type="SUPFAM" id="SSF48726">
    <property type="entry name" value="Immunoglobulin"/>
    <property type="match status" value="1"/>
</dbReference>
<dbReference type="InterPro" id="IPR003599">
    <property type="entry name" value="Ig_sub"/>
</dbReference>
<name>A0A8C3HQA6_CHRPI</name>
<dbReference type="OMA" id="MELITWE"/>
<keyword evidence="2" id="KW-0812">Transmembrane</keyword>
<dbReference type="Pfam" id="PF07686">
    <property type="entry name" value="V-set"/>
    <property type="match status" value="1"/>
</dbReference>
<sequence length="213" mass="24165">MRILENLGTSERAQTCSKAYFQDVSDQLTMKMKILSFCHSSRASSPLPGFIVFFLTLYGHKMESAKFTVIGHQDPITAIVGQEAVLPCHLSPPMSAANMEVRWFRSQFLSIVHLYRNGKDQYEGQMPEYRGRTELLKAGLTNGNIPLRILNIRRSDEGQYHCFVEEDTFYKETVLELRVAGQWLVSVLSLCVPVALFFPITVTVTPCLQIILQ</sequence>
<dbReference type="GeneTree" id="ENSGT00940000153527"/>
<dbReference type="SMART" id="SM00409">
    <property type="entry name" value="IG"/>
    <property type="match status" value="1"/>
</dbReference>
<dbReference type="SMART" id="SM00406">
    <property type="entry name" value="IGv"/>
    <property type="match status" value="1"/>
</dbReference>
<evidence type="ECO:0000256" key="4">
    <source>
        <dbReference type="ARBA" id="ARBA00023136"/>
    </source>
</evidence>
<accession>A0A8C3HQA6</accession>
<dbReference type="Ensembl" id="ENSCPBT00000024913.1">
    <property type="protein sequence ID" value="ENSCPBP00000021166.1"/>
    <property type="gene ID" value="ENSCPBG00000015211.1"/>
</dbReference>
<dbReference type="PROSITE" id="PS50835">
    <property type="entry name" value="IG_LIKE"/>
    <property type="match status" value="1"/>
</dbReference>
<evidence type="ECO:0000259" key="7">
    <source>
        <dbReference type="PROSITE" id="PS50835"/>
    </source>
</evidence>
<dbReference type="GO" id="GO:0001817">
    <property type="term" value="P:regulation of cytokine production"/>
    <property type="evidence" value="ECO:0007669"/>
    <property type="project" value="TreeGrafter"/>
</dbReference>
<comment type="subcellular location">
    <subcellularLocation>
        <location evidence="1">Membrane</location>
    </subcellularLocation>
</comment>
<proteinExistence type="predicted"/>
<dbReference type="Gene3D" id="2.60.40.10">
    <property type="entry name" value="Immunoglobulins"/>
    <property type="match status" value="1"/>
</dbReference>
<dbReference type="GO" id="GO:0005102">
    <property type="term" value="F:signaling receptor binding"/>
    <property type="evidence" value="ECO:0007669"/>
    <property type="project" value="TreeGrafter"/>
</dbReference>